<name>A0A0A2F5P2_9PORP</name>
<sequence>MKSDHRLGRNFYKGLAGDAVNILLAAAAYNFKRAMKALLHLLKIISEKLSERPSMNDCSLANAF</sequence>
<evidence type="ECO:0000313" key="1">
    <source>
        <dbReference type="EMBL" id="KGN83779.1"/>
    </source>
</evidence>
<organism evidence="1 2">
    <name type="scientific">Porphyromonas gulae</name>
    <dbReference type="NCBI Taxonomy" id="111105"/>
    <lineage>
        <taxon>Bacteria</taxon>
        <taxon>Pseudomonadati</taxon>
        <taxon>Bacteroidota</taxon>
        <taxon>Bacteroidia</taxon>
        <taxon>Bacteroidales</taxon>
        <taxon>Porphyromonadaceae</taxon>
        <taxon>Porphyromonas</taxon>
    </lineage>
</organism>
<dbReference type="AlphaFoldDB" id="A0A0A2F5P2"/>
<reference evidence="1 2" key="1">
    <citation type="submission" date="2014-08" db="EMBL/GenBank/DDBJ databases">
        <title>Porphyromonas gulae strain:COT-052_OH1451 Genome sequencing.</title>
        <authorList>
            <person name="Wallis C."/>
            <person name="Deusch O."/>
            <person name="O'Flynn C."/>
            <person name="Davis I."/>
            <person name="Jospin G."/>
            <person name="Darling A.E."/>
            <person name="Coil D.A."/>
            <person name="Alexiev A."/>
            <person name="Horsfall A."/>
            <person name="Kirkwood N."/>
            <person name="Harris S."/>
            <person name="Eisen J.A."/>
        </authorList>
    </citation>
    <scope>NUCLEOTIDE SEQUENCE [LARGE SCALE GENOMIC DNA]</scope>
    <source>
        <strain evidence="2">COT-052 OH1451</strain>
    </source>
</reference>
<protein>
    <submittedName>
        <fullName evidence="1">Transposase</fullName>
    </submittedName>
</protein>
<accession>A0A0A2F5P2</accession>
<dbReference type="Proteomes" id="UP000030130">
    <property type="component" value="Unassembled WGS sequence"/>
</dbReference>
<gene>
    <name evidence="1" type="ORF">HR08_09970</name>
</gene>
<proteinExistence type="predicted"/>
<comment type="caution">
    <text evidence="1">The sequence shown here is derived from an EMBL/GenBank/DDBJ whole genome shotgun (WGS) entry which is preliminary data.</text>
</comment>
<evidence type="ECO:0000313" key="2">
    <source>
        <dbReference type="Proteomes" id="UP000030130"/>
    </source>
</evidence>
<dbReference type="EMBL" id="JRAI01000082">
    <property type="protein sequence ID" value="KGN83779.1"/>
    <property type="molecule type" value="Genomic_DNA"/>
</dbReference>